<comment type="similarity">
    <text evidence="2 8">Belongs to the major facilitator superfamily. Proton-dependent oligopeptide transporter (POT/PTR) (TC 2.A.17) family.</text>
</comment>
<evidence type="ECO:0000256" key="4">
    <source>
        <dbReference type="ARBA" id="ARBA00022475"/>
    </source>
</evidence>
<feature type="domain" description="Major facilitator superfamily (MFS) profile" evidence="10">
    <location>
        <begin position="23"/>
        <end position="485"/>
    </location>
</feature>
<feature type="transmembrane region" description="Helical" evidence="9">
    <location>
        <begin position="33"/>
        <end position="52"/>
    </location>
</feature>
<dbReference type="EMBL" id="JBHLZP010000229">
    <property type="protein sequence ID" value="MFB9835837.1"/>
    <property type="molecule type" value="Genomic_DNA"/>
</dbReference>
<feature type="transmembrane region" description="Helical" evidence="9">
    <location>
        <begin position="332"/>
        <end position="353"/>
    </location>
</feature>
<evidence type="ECO:0000256" key="7">
    <source>
        <dbReference type="ARBA" id="ARBA00023136"/>
    </source>
</evidence>
<dbReference type="InterPro" id="IPR050171">
    <property type="entry name" value="MFS_Transporters"/>
</dbReference>
<feature type="transmembrane region" description="Helical" evidence="9">
    <location>
        <begin position="64"/>
        <end position="84"/>
    </location>
</feature>
<feature type="transmembrane region" description="Helical" evidence="9">
    <location>
        <begin position="155"/>
        <end position="176"/>
    </location>
</feature>
<dbReference type="SUPFAM" id="SSF103473">
    <property type="entry name" value="MFS general substrate transporter"/>
    <property type="match status" value="1"/>
</dbReference>
<feature type="transmembrane region" description="Helical" evidence="9">
    <location>
        <begin position="287"/>
        <end position="304"/>
    </location>
</feature>
<reference evidence="11 12" key="1">
    <citation type="submission" date="2024-09" db="EMBL/GenBank/DDBJ databases">
        <authorList>
            <person name="Sun Q."/>
            <person name="Mori K."/>
        </authorList>
    </citation>
    <scope>NUCLEOTIDE SEQUENCE [LARGE SCALE GENOMIC DNA]</scope>
    <source>
        <strain evidence="11 12">TBRC 0563</strain>
    </source>
</reference>
<dbReference type="Pfam" id="PF00854">
    <property type="entry name" value="PTR2"/>
    <property type="match status" value="1"/>
</dbReference>
<keyword evidence="5 8" id="KW-0812">Transmembrane</keyword>
<dbReference type="InterPro" id="IPR005279">
    <property type="entry name" value="Dipep/tripep_permease"/>
</dbReference>
<keyword evidence="6 9" id="KW-1133">Transmembrane helix</keyword>
<dbReference type="CDD" id="cd17346">
    <property type="entry name" value="MFS_DtpA_like"/>
    <property type="match status" value="1"/>
</dbReference>
<dbReference type="RefSeq" id="WP_378208103.1">
    <property type="nucleotide sequence ID" value="NZ_JBHLZP010000229.1"/>
</dbReference>
<evidence type="ECO:0000313" key="11">
    <source>
        <dbReference type="EMBL" id="MFB9835837.1"/>
    </source>
</evidence>
<keyword evidence="12" id="KW-1185">Reference proteome</keyword>
<evidence type="ECO:0000256" key="5">
    <source>
        <dbReference type="ARBA" id="ARBA00022692"/>
    </source>
</evidence>
<dbReference type="Proteomes" id="UP001589627">
    <property type="component" value="Unassembled WGS sequence"/>
</dbReference>
<evidence type="ECO:0000313" key="12">
    <source>
        <dbReference type="Proteomes" id="UP001589627"/>
    </source>
</evidence>
<evidence type="ECO:0000256" key="6">
    <source>
        <dbReference type="ARBA" id="ARBA00022989"/>
    </source>
</evidence>
<feature type="transmembrane region" description="Helical" evidence="9">
    <location>
        <begin position="365"/>
        <end position="384"/>
    </location>
</feature>
<gene>
    <name evidence="11" type="ORF">ACFFNX_27015</name>
</gene>
<protein>
    <submittedName>
        <fullName evidence="11">Peptide MFS transporter</fullName>
    </submittedName>
</protein>
<feature type="transmembrane region" description="Helical" evidence="9">
    <location>
        <begin position="390"/>
        <end position="410"/>
    </location>
</feature>
<dbReference type="PROSITE" id="PS01023">
    <property type="entry name" value="PTR2_2"/>
    <property type="match status" value="1"/>
</dbReference>
<organism evidence="11 12">
    <name type="scientific">Actinoallomurus acaciae</name>
    <dbReference type="NCBI Taxonomy" id="502577"/>
    <lineage>
        <taxon>Bacteria</taxon>
        <taxon>Bacillati</taxon>
        <taxon>Actinomycetota</taxon>
        <taxon>Actinomycetes</taxon>
        <taxon>Streptosporangiales</taxon>
        <taxon>Thermomonosporaceae</taxon>
        <taxon>Actinoallomurus</taxon>
    </lineage>
</organism>
<sequence length="495" mass="52628">MAASATDACRERRFLGHPRGLAILFLTEMWERFSFYGMRSILVLFLAAPTAQHGLGLADGTAKALVGVYSAMVYLVTLPGGWVADRVLGPRPSVLYGGVTIMLGHLAMAVPGGAGFVYLGLVLIIIGTGLLKPNIATLVGHLYGEDEDARRDAGFSIFYMGINLGAFLAPLVVGTLGQKVSWHLGFGIAAAGMALGLAQYALGRRHLPDGRPSRRLDDRERRHLRTAVLAGSAAVVAVALLGAATGTLTLDNLTWAVAVVPLGVAVAYFVFMFFGSHEITPEERARLRAYIWLFAAASVFWMVYDQAATELSTFAQRKTDLSVAGWQMPSSWLQAINPIMVIVLAPAFAALWVRTGDRLSTPLKFTAAMVLVGVSFVIMMFAAAEASRGVRVSALWLVVTYFVQTTGELCLSPVGLSVTTKLAPQAFASQMIGLWYLAIAVGDAVGGQMTRLAGTVLSEPAYFLALAILALVTAAALAAGIRPLRTLMAEHPANG</sequence>
<evidence type="ECO:0000256" key="1">
    <source>
        <dbReference type="ARBA" id="ARBA00004651"/>
    </source>
</evidence>
<evidence type="ECO:0000256" key="8">
    <source>
        <dbReference type="RuleBase" id="RU003755"/>
    </source>
</evidence>
<keyword evidence="3 8" id="KW-0813">Transport</keyword>
<evidence type="ECO:0000256" key="9">
    <source>
        <dbReference type="SAM" id="Phobius"/>
    </source>
</evidence>
<evidence type="ECO:0000256" key="2">
    <source>
        <dbReference type="ARBA" id="ARBA00005982"/>
    </source>
</evidence>
<feature type="transmembrane region" description="Helical" evidence="9">
    <location>
        <begin position="182"/>
        <end position="203"/>
    </location>
</feature>
<dbReference type="InterPro" id="IPR020846">
    <property type="entry name" value="MFS_dom"/>
</dbReference>
<comment type="caution">
    <text evidence="11">The sequence shown here is derived from an EMBL/GenBank/DDBJ whole genome shotgun (WGS) entry which is preliminary data.</text>
</comment>
<dbReference type="PROSITE" id="PS50850">
    <property type="entry name" value="MFS"/>
    <property type="match status" value="1"/>
</dbReference>
<dbReference type="InterPro" id="IPR036259">
    <property type="entry name" value="MFS_trans_sf"/>
</dbReference>
<feature type="transmembrane region" description="Helical" evidence="9">
    <location>
        <begin position="422"/>
        <end position="441"/>
    </location>
</feature>
<evidence type="ECO:0000256" key="3">
    <source>
        <dbReference type="ARBA" id="ARBA00022448"/>
    </source>
</evidence>
<dbReference type="Gene3D" id="1.20.1250.20">
    <property type="entry name" value="MFS general substrate transporter like domains"/>
    <property type="match status" value="1"/>
</dbReference>
<dbReference type="InterPro" id="IPR000109">
    <property type="entry name" value="POT_fam"/>
</dbReference>
<evidence type="ECO:0000259" key="10">
    <source>
        <dbReference type="PROSITE" id="PS50850"/>
    </source>
</evidence>
<proteinExistence type="inferred from homology"/>
<feature type="transmembrane region" description="Helical" evidence="9">
    <location>
        <begin position="224"/>
        <end position="243"/>
    </location>
</feature>
<keyword evidence="4" id="KW-1003">Cell membrane</keyword>
<accession>A0ABV5YN27</accession>
<dbReference type="PANTHER" id="PTHR23517:SF15">
    <property type="entry name" value="PROTON-DEPENDENT OLIGOPEPTIDE FAMILY TRANSPORT PROTEIN"/>
    <property type="match status" value="1"/>
</dbReference>
<comment type="subcellular location">
    <subcellularLocation>
        <location evidence="1">Cell membrane</location>
        <topology evidence="1">Multi-pass membrane protein</topology>
    </subcellularLocation>
    <subcellularLocation>
        <location evidence="8">Membrane</location>
        <topology evidence="8">Multi-pass membrane protein</topology>
    </subcellularLocation>
</comment>
<feature type="transmembrane region" description="Helical" evidence="9">
    <location>
        <begin position="255"/>
        <end position="275"/>
    </location>
</feature>
<keyword evidence="7 9" id="KW-0472">Membrane</keyword>
<dbReference type="PANTHER" id="PTHR23517">
    <property type="entry name" value="RESISTANCE PROTEIN MDTM, PUTATIVE-RELATED-RELATED"/>
    <property type="match status" value="1"/>
</dbReference>
<feature type="transmembrane region" description="Helical" evidence="9">
    <location>
        <begin position="461"/>
        <end position="481"/>
    </location>
</feature>
<dbReference type="NCBIfam" id="TIGR00924">
    <property type="entry name" value="yjdL_sub1_fam"/>
    <property type="match status" value="1"/>
</dbReference>
<dbReference type="InterPro" id="IPR018456">
    <property type="entry name" value="PTR2_symporter_CS"/>
</dbReference>
<name>A0ABV5YN27_9ACTN</name>